<dbReference type="RefSeq" id="WP_320508442.1">
    <property type="nucleotide sequence ID" value="NZ_JAXCLW010000002.1"/>
</dbReference>
<organism evidence="2 3">
    <name type="scientific">Dongia soli</name>
    <dbReference type="NCBI Taxonomy" id="600628"/>
    <lineage>
        <taxon>Bacteria</taxon>
        <taxon>Pseudomonadati</taxon>
        <taxon>Pseudomonadota</taxon>
        <taxon>Alphaproteobacteria</taxon>
        <taxon>Rhodospirillales</taxon>
        <taxon>Dongiaceae</taxon>
        <taxon>Dongia</taxon>
    </lineage>
</organism>
<evidence type="ECO:0000313" key="2">
    <source>
        <dbReference type="EMBL" id="MDY0883406.1"/>
    </source>
</evidence>
<dbReference type="EMBL" id="JAXCLW010000002">
    <property type="protein sequence ID" value="MDY0883406.1"/>
    <property type="molecule type" value="Genomic_DNA"/>
</dbReference>
<comment type="caution">
    <text evidence="2">The sequence shown here is derived from an EMBL/GenBank/DDBJ whole genome shotgun (WGS) entry which is preliminary data.</text>
</comment>
<dbReference type="Pfam" id="PF06191">
    <property type="entry name" value="DUF995"/>
    <property type="match status" value="1"/>
</dbReference>
<dbReference type="InterPro" id="IPR009337">
    <property type="entry name" value="DUF995"/>
</dbReference>
<name>A0ABU5EB86_9PROT</name>
<evidence type="ECO:0000256" key="1">
    <source>
        <dbReference type="SAM" id="SignalP"/>
    </source>
</evidence>
<evidence type="ECO:0000313" key="3">
    <source>
        <dbReference type="Proteomes" id="UP001279642"/>
    </source>
</evidence>
<accession>A0ABU5EB86</accession>
<proteinExistence type="predicted"/>
<dbReference type="Proteomes" id="UP001279642">
    <property type="component" value="Unassembled WGS sequence"/>
</dbReference>
<protein>
    <submittedName>
        <fullName evidence="2">DUF995 domain-containing protein</fullName>
    </submittedName>
</protein>
<keyword evidence="1" id="KW-0732">Signal</keyword>
<feature type="signal peptide" evidence="1">
    <location>
        <begin position="1"/>
        <end position="22"/>
    </location>
</feature>
<reference evidence="2 3" key="1">
    <citation type="journal article" date="2016" name="Antonie Van Leeuwenhoek">
        <title>Dongia soli sp. nov., isolated from soil from Dokdo, Korea.</title>
        <authorList>
            <person name="Kim D.U."/>
            <person name="Lee H."/>
            <person name="Kim H."/>
            <person name="Kim S.G."/>
            <person name="Ka J.O."/>
        </authorList>
    </citation>
    <scope>NUCLEOTIDE SEQUENCE [LARGE SCALE GENOMIC DNA]</scope>
    <source>
        <strain evidence="2 3">D78</strain>
    </source>
</reference>
<sequence>MSLNFLASIILSAVLLSGCAIFSTEEAPPAAGYESQFAKPANTSQRIVLNSQEVAGHRVQITDEEGPFWIDLHHNRRVAAGIGGQQIVGDGTWRVNKSGQLCLKSSVWWKDGTCFEMLGGTHFADATRIHSLSGKNGPDTYYPFAVLGVIDERAGTS</sequence>
<keyword evidence="3" id="KW-1185">Reference proteome</keyword>
<gene>
    <name evidence="2" type="ORF">SMD27_11175</name>
</gene>
<feature type="chain" id="PRO_5045332607" evidence="1">
    <location>
        <begin position="23"/>
        <end position="157"/>
    </location>
</feature>